<reference evidence="1" key="1">
    <citation type="submission" date="2018-05" db="EMBL/GenBank/DDBJ databases">
        <authorList>
            <person name="Lanie J.A."/>
            <person name="Ng W.-L."/>
            <person name="Kazmierczak K.M."/>
            <person name="Andrzejewski T.M."/>
            <person name="Davidsen T.M."/>
            <person name="Wayne K.J."/>
            <person name="Tettelin H."/>
            <person name="Glass J.I."/>
            <person name="Rusch D."/>
            <person name="Podicherti R."/>
            <person name="Tsui H.-C.T."/>
            <person name="Winkler M.E."/>
        </authorList>
    </citation>
    <scope>NUCLEOTIDE SEQUENCE</scope>
</reference>
<accession>A0A382BLJ6</accession>
<dbReference type="EMBL" id="UINC01030386">
    <property type="protein sequence ID" value="SVB14700.1"/>
    <property type="molecule type" value="Genomic_DNA"/>
</dbReference>
<sequence length="564" mass="65586">MLEKSLTINKSFGYMTLERMGSRYPSRLSFSRSMLRRMKQEKWVVDRVKFDLDKDGYGTAIYEINTPNQIYSVVCFSQFIPDEERSDRVIAEKWDTTYAMHIGKISAKDLDRLKKNTPLQEAGRNSPCELVLSRGNKSVRLFKKIVNCLSIGQQPTIEEINDVGYLLRTTAVYGSGKFGLSDFDRTRSTTHFDQPFRAEMLAVYIIREFSIHLVEHIAYHQNPSQAVKLDASIKRHIGIGNSTGLGMAPFIIKHPKLIHKWMSQFDKVLNEIIKIKHIDERKLNKLSSLLKKSKSYLDEVLTTDDYQKTKNKKSFYELDKIIDYCKSIKTSDLKDTRWNDLIKFSEANLSFDAQEIVKVQIIELFPEIADPLAEDMSESDDLFIDPSATVNELINIIENRYQWSIDTDFQNKNNTYLFWYVSEEKLEPRLGERYNEQGAELEQHLGIGKMVSELYHFLKENSAETKNLTIAKFLLIHPEYRGIIRRIQTLTNYPFGEVSDNILAKNTLPLNMLRFKLSFFGASRYDPKSDRWLRVSFFAGAPFYEELNSQNVEDWGFATMNSYQ</sequence>
<name>A0A382BLJ6_9ZZZZ</name>
<organism evidence="1">
    <name type="scientific">marine metagenome</name>
    <dbReference type="NCBI Taxonomy" id="408172"/>
    <lineage>
        <taxon>unclassified sequences</taxon>
        <taxon>metagenomes</taxon>
        <taxon>ecological metagenomes</taxon>
    </lineage>
</organism>
<evidence type="ECO:0000313" key="1">
    <source>
        <dbReference type="EMBL" id="SVB14700.1"/>
    </source>
</evidence>
<gene>
    <name evidence="1" type="ORF">METZ01_LOCUS167554</name>
</gene>
<dbReference type="AlphaFoldDB" id="A0A382BLJ6"/>
<protein>
    <submittedName>
        <fullName evidence="1">Uncharacterized protein</fullName>
    </submittedName>
</protein>
<proteinExistence type="predicted"/>